<feature type="transmembrane region" description="Helical" evidence="1">
    <location>
        <begin position="20"/>
        <end position="44"/>
    </location>
</feature>
<proteinExistence type="predicted"/>
<evidence type="ECO:0000256" key="1">
    <source>
        <dbReference type="SAM" id="Phobius"/>
    </source>
</evidence>
<organism evidence="2 3">
    <name type="scientific">Trichonephila clavata</name>
    <name type="common">Joro spider</name>
    <name type="synonym">Nephila clavata</name>
    <dbReference type="NCBI Taxonomy" id="2740835"/>
    <lineage>
        <taxon>Eukaryota</taxon>
        <taxon>Metazoa</taxon>
        <taxon>Ecdysozoa</taxon>
        <taxon>Arthropoda</taxon>
        <taxon>Chelicerata</taxon>
        <taxon>Arachnida</taxon>
        <taxon>Araneae</taxon>
        <taxon>Araneomorphae</taxon>
        <taxon>Entelegynae</taxon>
        <taxon>Araneoidea</taxon>
        <taxon>Nephilidae</taxon>
        <taxon>Trichonephila</taxon>
    </lineage>
</organism>
<keyword evidence="3" id="KW-1185">Reference proteome</keyword>
<keyword evidence="1" id="KW-1133">Transmembrane helix</keyword>
<dbReference type="EMBL" id="BMAO01002370">
    <property type="protein sequence ID" value="GFQ80277.1"/>
    <property type="molecule type" value="Genomic_DNA"/>
</dbReference>
<name>A0A8X6FI51_TRICU</name>
<evidence type="ECO:0000313" key="3">
    <source>
        <dbReference type="Proteomes" id="UP000887116"/>
    </source>
</evidence>
<keyword evidence="1" id="KW-0472">Membrane</keyword>
<evidence type="ECO:0000313" key="2">
    <source>
        <dbReference type="EMBL" id="GFQ80277.1"/>
    </source>
</evidence>
<gene>
    <name evidence="2" type="ORF">TNCT_644821</name>
</gene>
<reference evidence="2" key="1">
    <citation type="submission" date="2020-07" db="EMBL/GenBank/DDBJ databases">
        <title>Multicomponent nature underlies the extraordinary mechanical properties of spider dragline silk.</title>
        <authorList>
            <person name="Kono N."/>
            <person name="Nakamura H."/>
            <person name="Mori M."/>
            <person name="Yoshida Y."/>
            <person name="Ohtoshi R."/>
            <person name="Malay A.D."/>
            <person name="Moran D.A.P."/>
            <person name="Tomita M."/>
            <person name="Numata K."/>
            <person name="Arakawa K."/>
        </authorList>
    </citation>
    <scope>NUCLEOTIDE SEQUENCE</scope>
</reference>
<sequence>MNKLLKKPPMLVAVNDILSHSINLMTVFIALGLQVSTALTILAAQNNKIASALYMKSSSMRHCRNDQLLLCRNITCLDNVEEIHDCDP</sequence>
<comment type="caution">
    <text evidence="2">The sequence shown here is derived from an EMBL/GenBank/DDBJ whole genome shotgun (WGS) entry which is preliminary data.</text>
</comment>
<protein>
    <submittedName>
        <fullName evidence="2">Uncharacterized protein</fullName>
    </submittedName>
</protein>
<dbReference type="Proteomes" id="UP000887116">
    <property type="component" value="Unassembled WGS sequence"/>
</dbReference>
<dbReference type="AlphaFoldDB" id="A0A8X6FI51"/>
<accession>A0A8X6FI51</accession>
<keyword evidence="1" id="KW-0812">Transmembrane</keyword>